<dbReference type="AlphaFoldDB" id="A0A146AGY7"/>
<feature type="region of interest" description="Disordered" evidence="1">
    <location>
        <begin position="1"/>
        <end position="33"/>
    </location>
</feature>
<proteinExistence type="predicted"/>
<accession>A0A146AGY7</accession>
<protein>
    <submittedName>
        <fullName evidence="2">Uncharacterized protein</fullName>
    </submittedName>
</protein>
<gene>
    <name evidence="2" type="ORF">SAMEA3906487_03773</name>
</gene>
<sequence length="71" mass="7782">MRKHNPSPAKAVSIVWSHPGLNGPASQEAEHRQEQRTVTLWLSPDVAMAFSNPEVEVNAALRDWLATHAAA</sequence>
<keyword evidence="3" id="KW-1185">Reference proteome</keyword>
<dbReference type="PATRIC" id="fig|123899.6.peg.3772"/>
<dbReference type="EMBL" id="LT546645">
    <property type="protein sequence ID" value="SAI73603.1"/>
    <property type="molecule type" value="Genomic_DNA"/>
</dbReference>
<evidence type="ECO:0000256" key="1">
    <source>
        <dbReference type="SAM" id="MobiDB-lite"/>
    </source>
</evidence>
<evidence type="ECO:0000313" key="2">
    <source>
        <dbReference type="EMBL" id="SAI73603.1"/>
    </source>
</evidence>
<evidence type="ECO:0000313" key="3">
    <source>
        <dbReference type="Proteomes" id="UP000076825"/>
    </source>
</evidence>
<dbReference type="Proteomes" id="UP000076825">
    <property type="component" value="Chromosome 1"/>
</dbReference>
<organism evidence="2 3">
    <name type="scientific">Bordetella trematum</name>
    <dbReference type="NCBI Taxonomy" id="123899"/>
    <lineage>
        <taxon>Bacteria</taxon>
        <taxon>Pseudomonadati</taxon>
        <taxon>Pseudomonadota</taxon>
        <taxon>Betaproteobacteria</taxon>
        <taxon>Burkholderiales</taxon>
        <taxon>Alcaligenaceae</taxon>
        <taxon>Bordetella</taxon>
    </lineage>
</organism>
<reference evidence="2 3" key="1">
    <citation type="submission" date="2016-04" db="EMBL/GenBank/DDBJ databases">
        <authorList>
            <consortium name="Pathogen Informatics"/>
        </authorList>
    </citation>
    <scope>NUCLEOTIDE SEQUENCE [LARGE SCALE GENOMIC DNA]</scope>
    <source>
        <strain evidence="2 3">H044680328</strain>
    </source>
</reference>
<name>A0A146AGY7_9BORD</name>
<dbReference type="KEGG" id="btrm:SAMEA390648703773"/>